<keyword evidence="1" id="KW-0245">EGF-like domain</keyword>
<dbReference type="VEuPathDB" id="PlasmoDB:PVLDE_0300460"/>
<feature type="compositionally biased region" description="Polar residues" evidence="3">
    <location>
        <begin position="109"/>
        <end position="127"/>
    </location>
</feature>
<feature type="signal peptide" evidence="5">
    <location>
        <begin position="1"/>
        <end position="23"/>
    </location>
</feature>
<name>A0A6V7RU04_PLAVN</name>
<feature type="transmembrane region" description="Helical" evidence="4">
    <location>
        <begin position="203"/>
        <end position="221"/>
    </location>
</feature>
<evidence type="ECO:0000259" key="6">
    <source>
        <dbReference type="PROSITE" id="PS01186"/>
    </source>
</evidence>
<keyword evidence="4" id="KW-1133">Transmembrane helix</keyword>
<dbReference type="EMBL" id="LR865365">
    <property type="protein sequence ID" value="CAD2085151.1"/>
    <property type="molecule type" value="Genomic_DNA"/>
</dbReference>
<feature type="compositionally biased region" description="Polar residues" evidence="3">
    <location>
        <begin position="78"/>
        <end position="101"/>
    </location>
</feature>
<accession>A0A6V7RU04</accession>
<evidence type="ECO:0000256" key="4">
    <source>
        <dbReference type="SAM" id="Phobius"/>
    </source>
</evidence>
<feature type="region of interest" description="Disordered" evidence="3">
    <location>
        <begin position="46"/>
        <end position="158"/>
    </location>
</feature>
<reference evidence="7 8" key="1">
    <citation type="submission" date="2020-08" db="EMBL/GenBank/DDBJ databases">
        <authorList>
            <person name="Ramaprasad A."/>
        </authorList>
    </citation>
    <scope>NUCLEOTIDE SEQUENCE [LARGE SCALE GENOMIC DNA]</scope>
</reference>
<evidence type="ECO:0000256" key="2">
    <source>
        <dbReference type="ARBA" id="ARBA00023157"/>
    </source>
</evidence>
<keyword evidence="7" id="KW-0477">Merozoite</keyword>
<gene>
    <name evidence="7" type="ORF">PVLDE_0300460</name>
</gene>
<dbReference type="InterPro" id="IPR024731">
    <property type="entry name" value="NELL2-like_EGF"/>
</dbReference>
<sequence>MKIVNYLSAINLFVVLLMSFKNAHDTSLINTNKYAHNMLCNSRILGNTPSDNTPASSNQTDGNTDSNAATSERDANKSDQANSESAEKSQGTSENASQAETPASPAKAETTQGEAAQPDSTNGTESKTAGERVTLLSDEEEEEEEEEEEDDEEYEGDCEVNNGGCGENLVCEKMKNGAIKCSCPDGYKFNGSGCISLLSADSVNYGFCGIIVIAITIISLLY</sequence>
<evidence type="ECO:0000256" key="5">
    <source>
        <dbReference type="SAM" id="SignalP"/>
    </source>
</evidence>
<feature type="domain" description="EGF-like" evidence="6">
    <location>
        <begin position="181"/>
        <end position="194"/>
    </location>
</feature>
<feature type="compositionally biased region" description="Acidic residues" evidence="3">
    <location>
        <begin position="137"/>
        <end position="158"/>
    </location>
</feature>
<evidence type="ECO:0000313" key="7">
    <source>
        <dbReference type="EMBL" id="CAD2085151.1"/>
    </source>
</evidence>
<feature type="chain" id="PRO_5027653896" evidence="5">
    <location>
        <begin position="24"/>
        <end position="222"/>
    </location>
</feature>
<keyword evidence="4" id="KW-0472">Membrane</keyword>
<dbReference type="InterPro" id="IPR000742">
    <property type="entry name" value="EGF"/>
</dbReference>
<evidence type="ECO:0000256" key="3">
    <source>
        <dbReference type="SAM" id="MobiDB-lite"/>
    </source>
</evidence>
<dbReference type="SUPFAM" id="SSF57196">
    <property type="entry name" value="EGF/Laminin"/>
    <property type="match status" value="1"/>
</dbReference>
<keyword evidence="4" id="KW-0812">Transmembrane</keyword>
<feature type="compositionally biased region" description="Polar residues" evidence="3">
    <location>
        <begin position="46"/>
        <end position="70"/>
    </location>
</feature>
<keyword evidence="5" id="KW-0732">Signal</keyword>
<dbReference type="AlphaFoldDB" id="A0A6V7RU04"/>
<proteinExistence type="predicted"/>
<protein>
    <submittedName>
        <fullName evidence="7">Merozoite surface protein 4/5, putative</fullName>
    </submittedName>
</protein>
<organism evidence="7 8">
    <name type="scientific">Plasmodium vinckei lentum</name>
    <dbReference type="NCBI Taxonomy" id="138297"/>
    <lineage>
        <taxon>Eukaryota</taxon>
        <taxon>Sar</taxon>
        <taxon>Alveolata</taxon>
        <taxon>Apicomplexa</taxon>
        <taxon>Aconoidasida</taxon>
        <taxon>Haemosporida</taxon>
        <taxon>Plasmodiidae</taxon>
        <taxon>Plasmodium</taxon>
        <taxon>Plasmodium (Vinckeia)</taxon>
    </lineage>
</organism>
<evidence type="ECO:0000313" key="8">
    <source>
        <dbReference type="Proteomes" id="UP000515308"/>
    </source>
</evidence>
<dbReference type="Pfam" id="PF12947">
    <property type="entry name" value="EGF_3"/>
    <property type="match status" value="1"/>
</dbReference>
<keyword evidence="2" id="KW-1015">Disulfide bond</keyword>
<evidence type="ECO:0000256" key="1">
    <source>
        <dbReference type="ARBA" id="ARBA00022536"/>
    </source>
</evidence>
<dbReference type="PROSITE" id="PS01186">
    <property type="entry name" value="EGF_2"/>
    <property type="match status" value="1"/>
</dbReference>
<dbReference type="Proteomes" id="UP000515308">
    <property type="component" value="Chromosome PVLDE_03"/>
</dbReference>